<reference evidence="2" key="1">
    <citation type="submission" date="2022-10" db="EMBL/GenBank/DDBJ databases">
        <title>Rhodococcus sp.75.</title>
        <authorList>
            <person name="Sun M."/>
        </authorList>
    </citation>
    <scope>NUCLEOTIDE SEQUENCE</scope>
    <source>
        <strain evidence="2">75</strain>
    </source>
</reference>
<protein>
    <recommendedName>
        <fullName evidence="1">AMIN-like domain-containing protein</fullName>
    </recommendedName>
</protein>
<dbReference type="Proteomes" id="UP001164965">
    <property type="component" value="Chromosome"/>
</dbReference>
<organism evidence="2 3">
    <name type="scientific">Rhodococcus antarcticus</name>
    <dbReference type="NCBI Taxonomy" id="2987751"/>
    <lineage>
        <taxon>Bacteria</taxon>
        <taxon>Bacillati</taxon>
        <taxon>Actinomycetota</taxon>
        <taxon>Actinomycetes</taxon>
        <taxon>Mycobacteriales</taxon>
        <taxon>Nocardiaceae</taxon>
        <taxon>Rhodococcus</taxon>
    </lineage>
</organism>
<feature type="domain" description="AMIN-like" evidence="1">
    <location>
        <begin position="17"/>
        <end position="141"/>
    </location>
</feature>
<sequence>MADTAEQVGEASGSSALVTSVRVVPQPGYDEVVLELSGDPGAVPGFRVGYVDTPVGDPSGRPVAVEGSAYLQVLVSGVLGVDDASADVSPSGPLPVSGEVVTQVVAGASFEGLHQFFVGLDAQRSFRVRASADPGRVVVQILTP</sequence>
<name>A0ABY6P0N2_9NOCA</name>
<proteinExistence type="predicted"/>
<evidence type="ECO:0000259" key="1">
    <source>
        <dbReference type="Pfam" id="PF24837"/>
    </source>
</evidence>
<evidence type="ECO:0000313" key="2">
    <source>
        <dbReference type="EMBL" id="UZJ25224.1"/>
    </source>
</evidence>
<dbReference type="Pfam" id="PF24837">
    <property type="entry name" value="AMIN-like"/>
    <property type="match status" value="1"/>
</dbReference>
<dbReference type="EMBL" id="CP110615">
    <property type="protein sequence ID" value="UZJ25224.1"/>
    <property type="molecule type" value="Genomic_DNA"/>
</dbReference>
<accession>A0ABY6P0N2</accession>
<gene>
    <name evidence="2" type="ORF">RHODO2019_01620</name>
</gene>
<keyword evidence="3" id="KW-1185">Reference proteome</keyword>
<dbReference type="RefSeq" id="WP_265383330.1">
    <property type="nucleotide sequence ID" value="NZ_CP110615.1"/>
</dbReference>
<evidence type="ECO:0000313" key="3">
    <source>
        <dbReference type="Proteomes" id="UP001164965"/>
    </source>
</evidence>
<dbReference type="InterPro" id="IPR056303">
    <property type="entry name" value="AMIN-like"/>
</dbReference>